<dbReference type="AlphaFoldDB" id="A0A0N4WS02"/>
<accession>A0A0N4WS02</accession>
<gene>
    <name evidence="2" type="ORF">HPLM_LOCUS14280</name>
</gene>
<keyword evidence="3" id="KW-1185">Reference proteome</keyword>
<protein>
    <submittedName>
        <fullName evidence="4">PKcGMP_CC domain-containing protein</fullName>
    </submittedName>
</protein>
<dbReference type="WBParaSite" id="HPLM_0001428801-mRNA-1">
    <property type="protein sequence ID" value="HPLM_0001428801-mRNA-1"/>
    <property type="gene ID" value="HPLM_0001428801"/>
</dbReference>
<evidence type="ECO:0000256" key="1">
    <source>
        <dbReference type="SAM" id="Coils"/>
    </source>
</evidence>
<keyword evidence="1" id="KW-0175">Coiled coil</keyword>
<evidence type="ECO:0000313" key="3">
    <source>
        <dbReference type="Proteomes" id="UP000268014"/>
    </source>
</evidence>
<organism evidence="4">
    <name type="scientific">Haemonchus placei</name>
    <name type="common">Barber's pole worm</name>
    <dbReference type="NCBI Taxonomy" id="6290"/>
    <lineage>
        <taxon>Eukaryota</taxon>
        <taxon>Metazoa</taxon>
        <taxon>Ecdysozoa</taxon>
        <taxon>Nematoda</taxon>
        <taxon>Chromadorea</taxon>
        <taxon>Rhabditida</taxon>
        <taxon>Rhabditina</taxon>
        <taxon>Rhabditomorpha</taxon>
        <taxon>Strongyloidea</taxon>
        <taxon>Trichostrongylidae</taxon>
        <taxon>Haemonchus</taxon>
    </lineage>
</organism>
<reference evidence="2 3" key="2">
    <citation type="submission" date="2018-11" db="EMBL/GenBank/DDBJ databases">
        <authorList>
            <consortium name="Pathogen Informatics"/>
        </authorList>
    </citation>
    <scope>NUCLEOTIDE SEQUENCE [LARGE SCALE GENOMIC DNA]</scope>
    <source>
        <strain evidence="2 3">MHpl1</strain>
    </source>
</reference>
<dbReference type="Proteomes" id="UP000268014">
    <property type="component" value="Unassembled WGS sequence"/>
</dbReference>
<evidence type="ECO:0000313" key="4">
    <source>
        <dbReference type="WBParaSite" id="HPLM_0001428801-mRNA-1"/>
    </source>
</evidence>
<feature type="coiled-coil region" evidence="1">
    <location>
        <begin position="31"/>
        <end position="67"/>
    </location>
</feature>
<proteinExistence type="predicted"/>
<dbReference type="EMBL" id="UZAF01018509">
    <property type="protein sequence ID" value="VDO52331.1"/>
    <property type="molecule type" value="Genomic_DNA"/>
</dbReference>
<reference evidence="4" key="1">
    <citation type="submission" date="2017-02" db="UniProtKB">
        <authorList>
            <consortium name="WormBaseParasite"/>
        </authorList>
    </citation>
    <scope>IDENTIFICATION</scope>
</reference>
<sequence>MSDENGVPENSEDEAAAAGYVVGNGKLPIGTSELEQEIKELENLLRLEREERRRIQAEAQVSHRQRQALFFLRNLFKLFTISPSLYTSNSFTP</sequence>
<name>A0A0N4WS02_HAEPC</name>
<dbReference type="OrthoDB" id="10581721at2759"/>
<evidence type="ECO:0000313" key="2">
    <source>
        <dbReference type="EMBL" id="VDO52331.1"/>
    </source>
</evidence>